<dbReference type="GO" id="GO:0051015">
    <property type="term" value="F:actin filament binding"/>
    <property type="evidence" value="ECO:0007669"/>
    <property type="project" value="TreeGrafter"/>
</dbReference>
<dbReference type="GO" id="GO:0005640">
    <property type="term" value="C:nuclear outer membrane"/>
    <property type="evidence" value="ECO:0007669"/>
    <property type="project" value="TreeGrafter"/>
</dbReference>
<evidence type="ECO:0000256" key="3">
    <source>
        <dbReference type="ARBA" id="ARBA00022737"/>
    </source>
</evidence>
<dbReference type="PROSITE" id="PS00019">
    <property type="entry name" value="ACTININ_1"/>
    <property type="match status" value="1"/>
</dbReference>
<evidence type="ECO:0000256" key="6">
    <source>
        <dbReference type="ARBA" id="ARBA00023203"/>
    </source>
</evidence>
<dbReference type="InterPro" id="IPR001715">
    <property type="entry name" value="CH_dom"/>
</dbReference>
<protein>
    <recommendedName>
        <fullName evidence="8">Calponin-homology (CH) domain-containing protein</fullName>
    </recommendedName>
</protein>
<dbReference type="GO" id="GO:0007097">
    <property type="term" value="P:nuclear migration"/>
    <property type="evidence" value="ECO:0007669"/>
    <property type="project" value="TreeGrafter"/>
</dbReference>
<evidence type="ECO:0000256" key="4">
    <source>
        <dbReference type="ARBA" id="ARBA00022989"/>
    </source>
</evidence>
<feature type="compositionally biased region" description="Basic and acidic residues" evidence="7">
    <location>
        <begin position="19"/>
        <end position="33"/>
    </location>
</feature>
<dbReference type="Gene3D" id="1.10.418.10">
    <property type="entry name" value="Calponin-like domain"/>
    <property type="match status" value="1"/>
</dbReference>
<feature type="region of interest" description="Disordered" evidence="7">
    <location>
        <begin position="1"/>
        <end position="33"/>
    </location>
</feature>
<keyword evidence="3" id="KW-0677">Repeat</keyword>
<evidence type="ECO:0000256" key="5">
    <source>
        <dbReference type="ARBA" id="ARBA00023136"/>
    </source>
</evidence>
<proteinExistence type="predicted"/>
<reference evidence="9" key="3">
    <citation type="submission" date="2025-09" db="UniProtKB">
        <authorList>
            <consortium name="Ensembl"/>
        </authorList>
    </citation>
    <scope>IDENTIFICATION</scope>
</reference>
<reference evidence="9" key="2">
    <citation type="submission" date="2025-08" db="UniProtKB">
        <authorList>
            <consortium name="Ensembl"/>
        </authorList>
    </citation>
    <scope>IDENTIFICATION</scope>
</reference>
<dbReference type="InterPro" id="IPR001589">
    <property type="entry name" value="Actinin_actin-bd_CS"/>
</dbReference>
<sequence>MRMKDITNCDSGRNSVGESSDHRVQQPQDERKAVQRRTFTRWMNVFLQRRDPPEEVLDLFADFQDGRILMALLEELSGCKLVFPPHPLSTPMCDCSISLLA</sequence>
<name>A0AAQ4R067_GASAC</name>
<keyword evidence="4" id="KW-1133">Transmembrane helix</keyword>
<dbReference type="PROSITE" id="PS50021">
    <property type="entry name" value="CH"/>
    <property type="match status" value="1"/>
</dbReference>
<feature type="compositionally biased region" description="Polar residues" evidence="7">
    <location>
        <begin position="8"/>
        <end position="18"/>
    </location>
</feature>
<dbReference type="GO" id="GO:0005737">
    <property type="term" value="C:cytoplasm"/>
    <property type="evidence" value="ECO:0007669"/>
    <property type="project" value="TreeGrafter"/>
</dbReference>
<dbReference type="InterPro" id="IPR052403">
    <property type="entry name" value="LINC-complex_assoc"/>
</dbReference>
<feature type="domain" description="Calponin-homology (CH)" evidence="8">
    <location>
        <begin position="33"/>
        <end position="101"/>
    </location>
</feature>
<dbReference type="AlphaFoldDB" id="A0AAQ4R067"/>
<dbReference type="SUPFAM" id="SSF47576">
    <property type="entry name" value="Calponin-homology domain, CH-domain"/>
    <property type="match status" value="1"/>
</dbReference>
<comment type="subcellular location">
    <subcellularLocation>
        <location evidence="1">Membrane</location>
    </subcellularLocation>
</comment>
<keyword evidence="10" id="KW-1185">Reference proteome</keyword>
<keyword evidence="5" id="KW-0472">Membrane</keyword>
<keyword evidence="6" id="KW-0009">Actin-binding</keyword>
<dbReference type="Pfam" id="PF00307">
    <property type="entry name" value="CH"/>
    <property type="match status" value="1"/>
</dbReference>
<dbReference type="GO" id="GO:0034993">
    <property type="term" value="C:meiotic nuclear membrane microtubule tethering complex"/>
    <property type="evidence" value="ECO:0007669"/>
    <property type="project" value="TreeGrafter"/>
</dbReference>
<evidence type="ECO:0000256" key="2">
    <source>
        <dbReference type="ARBA" id="ARBA00022692"/>
    </source>
</evidence>
<reference evidence="9 10" key="1">
    <citation type="journal article" date="2021" name="G3 (Bethesda)">
        <title>Improved contiguity of the threespine stickleback genome using long-read sequencing.</title>
        <authorList>
            <person name="Nath S."/>
            <person name="Shaw D.E."/>
            <person name="White M.A."/>
        </authorList>
    </citation>
    <scope>NUCLEOTIDE SEQUENCE [LARGE SCALE GENOMIC DNA]</scope>
    <source>
        <strain evidence="9 10">Lake Benthic</strain>
    </source>
</reference>
<keyword evidence="2" id="KW-0812">Transmembrane</keyword>
<dbReference type="PANTHER" id="PTHR47535:SF9">
    <property type="entry name" value="CALPONIN-HOMOLOGY (CH) DOMAIN-CONTAINING PROTEIN"/>
    <property type="match status" value="1"/>
</dbReference>
<accession>A0AAQ4R067</accession>
<dbReference type="Proteomes" id="UP000007635">
    <property type="component" value="Chromosome XVIII"/>
</dbReference>
<evidence type="ECO:0000313" key="9">
    <source>
        <dbReference type="Ensembl" id="ENSGACP00000055641.1"/>
    </source>
</evidence>
<organism evidence="9 10">
    <name type="scientific">Gasterosteus aculeatus aculeatus</name>
    <name type="common">three-spined stickleback</name>
    <dbReference type="NCBI Taxonomy" id="481459"/>
    <lineage>
        <taxon>Eukaryota</taxon>
        <taxon>Metazoa</taxon>
        <taxon>Chordata</taxon>
        <taxon>Craniata</taxon>
        <taxon>Vertebrata</taxon>
        <taxon>Euteleostomi</taxon>
        <taxon>Actinopterygii</taxon>
        <taxon>Neopterygii</taxon>
        <taxon>Teleostei</taxon>
        <taxon>Neoteleostei</taxon>
        <taxon>Acanthomorphata</taxon>
        <taxon>Eupercaria</taxon>
        <taxon>Perciformes</taxon>
        <taxon>Cottioidei</taxon>
        <taxon>Gasterosteales</taxon>
        <taxon>Gasterosteidae</taxon>
        <taxon>Gasterosteus</taxon>
    </lineage>
</organism>
<evidence type="ECO:0000256" key="1">
    <source>
        <dbReference type="ARBA" id="ARBA00004370"/>
    </source>
</evidence>
<dbReference type="InterPro" id="IPR036872">
    <property type="entry name" value="CH_dom_sf"/>
</dbReference>
<dbReference type="GeneTree" id="ENSGT00940000180472"/>
<evidence type="ECO:0000259" key="8">
    <source>
        <dbReference type="PROSITE" id="PS50021"/>
    </source>
</evidence>
<dbReference type="Ensembl" id="ENSGACT00000052198.1">
    <property type="protein sequence ID" value="ENSGACP00000055641.1"/>
    <property type="gene ID" value="ENSGACG00000034433.1"/>
</dbReference>
<evidence type="ECO:0000256" key="7">
    <source>
        <dbReference type="SAM" id="MobiDB-lite"/>
    </source>
</evidence>
<dbReference type="PANTHER" id="PTHR47535">
    <property type="entry name" value="MUSCLE-SPECIFIC PROTEIN 300 KDA, ISOFORM G"/>
    <property type="match status" value="1"/>
</dbReference>
<evidence type="ECO:0000313" key="10">
    <source>
        <dbReference type="Proteomes" id="UP000007635"/>
    </source>
</evidence>